<proteinExistence type="predicted"/>
<reference evidence="1" key="1">
    <citation type="submission" date="2022-04" db="EMBL/GenBank/DDBJ databases">
        <title>Mucilaginibacter sp. RS28 isolated from freshwater.</title>
        <authorList>
            <person name="Ko S.-R."/>
        </authorList>
    </citation>
    <scope>NUCLEOTIDE SEQUENCE</scope>
    <source>
        <strain evidence="1">RS28</strain>
    </source>
</reference>
<dbReference type="Pfam" id="PF16248">
    <property type="entry name" value="DUF4905"/>
    <property type="match status" value="1"/>
</dbReference>
<evidence type="ECO:0000313" key="2">
    <source>
        <dbReference type="Proteomes" id="UP001139450"/>
    </source>
</evidence>
<comment type="caution">
    <text evidence="1">The sequence shown here is derived from an EMBL/GenBank/DDBJ whole genome shotgun (WGS) entry which is preliminary data.</text>
</comment>
<keyword evidence="2" id="KW-1185">Reference proteome</keyword>
<protein>
    <submittedName>
        <fullName evidence="1">DUF4905 domain-containing protein</fullName>
    </submittedName>
</protein>
<dbReference type="Proteomes" id="UP001139450">
    <property type="component" value="Unassembled WGS sequence"/>
</dbReference>
<gene>
    <name evidence="1" type="ORF">MUY27_07905</name>
</gene>
<dbReference type="InterPro" id="IPR032595">
    <property type="entry name" value="DUF4905"/>
</dbReference>
<sequence>MSIAETIAVNFSSPIWRMQIDESEDLLFVEVRNTAEKQVSFSGLDLKTGAITFKDLVMPERWLTGMEAATGGVLLLHGFQSEKLPLHKGLTALDGRTGEILWADYNLNYDSHTTKSFIVYDARFQPKKTFQIHPLTGERLADSESDDQINSEIKLPEIVDANLISLPLPVAPHGNAIHYLRHNEFEIVSLHALNNGRFNQYLYVFNGEKQVVYQDIVNEEIQKLQPEAFISYKNQLIWLKNQHSLKVVNL</sequence>
<organism evidence="1 2">
    <name type="scientific">Mucilaginibacter straminoryzae</name>
    <dbReference type="NCBI Taxonomy" id="2932774"/>
    <lineage>
        <taxon>Bacteria</taxon>
        <taxon>Pseudomonadati</taxon>
        <taxon>Bacteroidota</taxon>
        <taxon>Sphingobacteriia</taxon>
        <taxon>Sphingobacteriales</taxon>
        <taxon>Sphingobacteriaceae</taxon>
        <taxon>Mucilaginibacter</taxon>
    </lineage>
</organism>
<evidence type="ECO:0000313" key="1">
    <source>
        <dbReference type="EMBL" id="MCJ8209630.1"/>
    </source>
</evidence>
<dbReference type="EMBL" id="JALJEJ010000003">
    <property type="protein sequence ID" value="MCJ8209630.1"/>
    <property type="molecule type" value="Genomic_DNA"/>
</dbReference>
<name>A0A9X1X3J8_9SPHI</name>
<dbReference type="AlphaFoldDB" id="A0A9X1X3J8"/>
<accession>A0A9X1X3J8</accession>
<dbReference type="RefSeq" id="WP_245129464.1">
    <property type="nucleotide sequence ID" value="NZ_JALJEJ010000003.1"/>
</dbReference>